<evidence type="ECO:0000256" key="8">
    <source>
        <dbReference type="ARBA" id="ARBA00023136"/>
    </source>
</evidence>
<dbReference type="PANTHER" id="PTHR32219">
    <property type="entry name" value="RNA-BINDING PROTEIN YLMH-RELATED"/>
    <property type="match status" value="1"/>
</dbReference>
<accession>A0A118K2E4</accession>
<evidence type="ECO:0000256" key="4">
    <source>
        <dbReference type="ARBA" id="ARBA00022692"/>
    </source>
</evidence>
<evidence type="ECO:0000256" key="2">
    <source>
        <dbReference type="ARBA" id="ARBA00004389"/>
    </source>
</evidence>
<evidence type="ECO:0000256" key="5">
    <source>
        <dbReference type="ARBA" id="ARBA00022824"/>
    </source>
</evidence>
<protein>
    <submittedName>
        <fullName evidence="11">Uncharacterized protein</fullName>
    </submittedName>
</protein>
<comment type="subcellular location">
    <subcellularLocation>
        <location evidence="1">Cell membrane</location>
        <topology evidence="1">Single-pass membrane protein</topology>
    </subcellularLocation>
    <subcellularLocation>
        <location evidence="2">Endoplasmic reticulum membrane</location>
        <topology evidence="2">Single-pass membrane protein</topology>
    </subcellularLocation>
</comment>
<proteinExistence type="inferred from homology"/>
<reference evidence="11 12" key="1">
    <citation type="journal article" date="2016" name="Sci. Rep.">
        <title>The genome sequence of the outbreeding globe artichoke constructed de novo incorporating a phase-aware low-pass sequencing strategy of F1 progeny.</title>
        <authorList>
            <person name="Scaglione D."/>
            <person name="Reyes-Chin-Wo S."/>
            <person name="Acquadro A."/>
            <person name="Froenicke L."/>
            <person name="Portis E."/>
            <person name="Beitel C."/>
            <person name="Tirone M."/>
            <person name="Mauro R."/>
            <person name="Lo Monaco A."/>
            <person name="Mauromicale G."/>
            <person name="Faccioli P."/>
            <person name="Cattivelli L."/>
            <person name="Rieseberg L."/>
            <person name="Michelmore R."/>
            <person name="Lanteri S."/>
        </authorList>
    </citation>
    <scope>NUCLEOTIDE SEQUENCE [LARGE SCALE GENOMIC DNA]</scope>
    <source>
        <strain evidence="11">2C</strain>
    </source>
</reference>
<comment type="caution">
    <text evidence="11">The sequence shown here is derived from an EMBL/GenBank/DDBJ whole genome shotgun (WGS) entry which is preliminary data.</text>
</comment>
<dbReference type="EMBL" id="LEKV01002289">
    <property type="protein sequence ID" value="KVI04243.1"/>
    <property type="molecule type" value="Genomic_DNA"/>
</dbReference>
<dbReference type="Gramene" id="KVI04243">
    <property type="protein sequence ID" value="KVI04243"/>
    <property type="gene ID" value="Ccrd_017437"/>
</dbReference>
<organism evidence="11 12">
    <name type="scientific">Cynara cardunculus var. scolymus</name>
    <name type="common">Globe artichoke</name>
    <name type="synonym">Cynara scolymus</name>
    <dbReference type="NCBI Taxonomy" id="59895"/>
    <lineage>
        <taxon>Eukaryota</taxon>
        <taxon>Viridiplantae</taxon>
        <taxon>Streptophyta</taxon>
        <taxon>Embryophyta</taxon>
        <taxon>Tracheophyta</taxon>
        <taxon>Spermatophyta</taxon>
        <taxon>Magnoliopsida</taxon>
        <taxon>eudicotyledons</taxon>
        <taxon>Gunneridae</taxon>
        <taxon>Pentapetalae</taxon>
        <taxon>asterids</taxon>
        <taxon>campanulids</taxon>
        <taxon>Asterales</taxon>
        <taxon>Asteraceae</taxon>
        <taxon>Carduoideae</taxon>
        <taxon>Cardueae</taxon>
        <taxon>Carduinae</taxon>
        <taxon>Cynara</taxon>
    </lineage>
</organism>
<dbReference type="STRING" id="59895.A0A118K2E4"/>
<keyword evidence="5" id="KW-0256">Endoplasmic reticulum</keyword>
<keyword evidence="4" id="KW-0812">Transmembrane</keyword>
<keyword evidence="3" id="KW-1003">Cell membrane</keyword>
<evidence type="ECO:0000256" key="1">
    <source>
        <dbReference type="ARBA" id="ARBA00004162"/>
    </source>
</evidence>
<keyword evidence="7 10" id="KW-0175">Coiled coil</keyword>
<dbReference type="GO" id="GO:0005789">
    <property type="term" value="C:endoplasmic reticulum membrane"/>
    <property type="evidence" value="ECO:0007669"/>
    <property type="project" value="UniProtKB-SubCell"/>
</dbReference>
<comment type="similarity">
    <text evidence="9">Belongs to the plant Proton pump-interactor protein family.</text>
</comment>
<evidence type="ECO:0000256" key="10">
    <source>
        <dbReference type="SAM" id="Coils"/>
    </source>
</evidence>
<keyword evidence="6" id="KW-1133">Transmembrane helix</keyword>
<dbReference type="InterPro" id="IPR055282">
    <property type="entry name" value="PPI1-4"/>
</dbReference>
<dbReference type="AlphaFoldDB" id="A0A118K2E4"/>
<dbReference type="OMA" id="RINMEYL"/>
<dbReference type="PANTHER" id="PTHR32219:SF24">
    <property type="entry name" value="PROTON PUMP-INTERACTOR"/>
    <property type="match status" value="1"/>
</dbReference>
<feature type="coiled-coil region" evidence="10">
    <location>
        <begin position="183"/>
        <end position="210"/>
    </location>
</feature>
<evidence type="ECO:0000313" key="12">
    <source>
        <dbReference type="Proteomes" id="UP000243975"/>
    </source>
</evidence>
<evidence type="ECO:0000256" key="6">
    <source>
        <dbReference type="ARBA" id="ARBA00022989"/>
    </source>
</evidence>
<sequence length="268" mass="32083">MWFSSCDMRIEWMTREIKNLGEVEPRLPVSSVPRTRTTGFVSLNDKKDGQTPDRKCCQKRMIKKDRINMEYLQQVQEELMCSKKSSCRTQELNDLIESMEHRIRHVNQNRADEMKMYREIRNVKETREMYNASEPDPPGYWYTKERLSKQDTDWNRSMQHRIHIRLDDIERIKRDLTGRKHRVTRLKSELERVRKSIGSLQKELEDVNSKRIKAYKRAYELGEQKRELKSSYDEYQSLITYANRLARKGDVVGLKQVCDTQTLVTIKV</sequence>
<evidence type="ECO:0000256" key="7">
    <source>
        <dbReference type="ARBA" id="ARBA00023054"/>
    </source>
</evidence>
<dbReference type="GO" id="GO:0005886">
    <property type="term" value="C:plasma membrane"/>
    <property type="evidence" value="ECO:0007669"/>
    <property type="project" value="UniProtKB-SubCell"/>
</dbReference>
<gene>
    <name evidence="11" type="ORF">Ccrd_017437</name>
</gene>
<keyword evidence="8" id="KW-0472">Membrane</keyword>
<keyword evidence="12" id="KW-1185">Reference proteome</keyword>
<evidence type="ECO:0000256" key="3">
    <source>
        <dbReference type="ARBA" id="ARBA00022475"/>
    </source>
</evidence>
<name>A0A118K2E4_CYNCS</name>
<evidence type="ECO:0000256" key="9">
    <source>
        <dbReference type="ARBA" id="ARBA00038080"/>
    </source>
</evidence>
<evidence type="ECO:0000313" key="11">
    <source>
        <dbReference type="EMBL" id="KVI04243.1"/>
    </source>
</evidence>
<dbReference type="Proteomes" id="UP000243975">
    <property type="component" value="Unassembled WGS sequence"/>
</dbReference>